<keyword evidence="9" id="KW-1185">Reference proteome</keyword>
<dbReference type="Gene3D" id="3.90.215.10">
    <property type="entry name" value="Gamma Fibrinogen, chain A, domain 1"/>
    <property type="match status" value="1"/>
</dbReference>
<evidence type="ECO:0000256" key="5">
    <source>
        <dbReference type="ARBA" id="ARBA00023157"/>
    </source>
</evidence>
<dbReference type="Gene3D" id="3.50.4.10">
    <property type="entry name" value="Hepatocyte Growth Factor"/>
    <property type="match status" value="1"/>
</dbReference>
<organism evidence="8 9">
    <name type="scientific">Mytilus galloprovincialis</name>
    <name type="common">Mediterranean mussel</name>
    <dbReference type="NCBI Taxonomy" id="29158"/>
    <lineage>
        <taxon>Eukaryota</taxon>
        <taxon>Metazoa</taxon>
        <taxon>Spiralia</taxon>
        <taxon>Lophotrochozoa</taxon>
        <taxon>Mollusca</taxon>
        <taxon>Bivalvia</taxon>
        <taxon>Autobranchia</taxon>
        <taxon>Pteriomorphia</taxon>
        <taxon>Mytilida</taxon>
        <taxon>Mytiloidea</taxon>
        <taxon>Mytilidae</taxon>
        <taxon>Mytilinae</taxon>
        <taxon>Mytilus</taxon>
    </lineage>
</organism>
<keyword evidence="3" id="KW-0732">Signal</keyword>
<protein>
    <recommendedName>
        <fullName evidence="7">Fibrinogen C-terminal domain-containing protein</fullName>
    </recommendedName>
</protein>
<sequence>MTTKTDSVIECTIMCKNNRGCVIASYDHITKQCKLDSDSKPNTEKLQTGIIAIISHGPSDCSENPQGSINGVYRMFVNNSYIDVYCDMVADGWTVVQRRLDGSTDFYRDWSDYKKGFGRVSGEYWLGNDNIFNILNGKSYSLRFDIEDFSGEWRYAQYNTFKIADESEGYKITLAGYTGNAGDAMLDTQDILTGYRFSTKDRDIVSYFGQKCSKMHSGGWWYQEEAVSVCTTVNPNGRYYLGSGDSMYASVFWFPTKESFKGMKSVTMKIKYF</sequence>
<evidence type="ECO:0000256" key="3">
    <source>
        <dbReference type="ARBA" id="ARBA00022729"/>
    </source>
</evidence>
<evidence type="ECO:0000313" key="8">
    <source>
        <dbReference type="EMBL" id="VDI46894.1"/>
    </source>
</evidence>
<comment type="caution">
    <text evidence="8">The sequence shown here is derived from an EMBL/GenBank/DDBJ whole genome shotgun (WGS) entry which is preliminary data.</text>
</comment>
<dbReference type="Pfam" id="PF00024">
    <property type="entry name" value="PAN_1"/>
    <property type="match status" value="1"/>
</dbReference>
<dbReference type="InterPro" id="IPR002181">
    <property type="entry name" value="Fibrinogen_a/b/g_C_dom"/>
</dbReference>
<dbReference type="InterPro" id="IPR037579">
    <property type="entry name" value="FIB_ANG-like"/>
</dbReference>
<reference evidence="8" key="1">
    <citation type="submission" date="2018-11" db="EMBL/GenBank/DDBJ databases">
        <authorList>
            <person name="Alioto T."/>
            <person name="Alioto T."/>
        </authorList>
    </citation>
    <scope>NUCLEOTIDE SEQUENCE</scope>
</reference>
<feature type="domain" description="Fibrinogen C-terminal" evidence="7">
    <location>
        <begin position="52"/>
        <end position="273"/>
    </location>
</feature>
<evidence type="ECO:0000259" key="7">
    <source>
        <dbReference type="PROSITE" id="PS51406"/>
    </source>
</evidence>
<keyword evidence="2" id="KW-0964">Secreted</keyword>
<dbReference type="GO" id="GO:0005576">
    <property type="term" value="C:extracellular region"/>
    <property type="evidence" value="ECO:0007669"/>
    <property type="project" value="UniProtKB-SubCell"/>
</dbReference>
<dbReference type="CDD" id="cd00087">
    <property type="entry name" value="FReD"/>
    <property type="match status" value="1"/>
</dbReference>
<dbReference type="InterPro" id="IPR014716">
    <property type="entry name" value="Fibrinogen_a/b/g_C_1"/>
</dbReference>
<evidence type="ECO:0000256" key="1">
    <source>
        <dbReference type="ARBA" id="ARBA00004613"/>
    </source>
</evidence>
<evidence type="ECO:0000313" key="9">
    <source>
        <dbReference type="Proteomes" id="UP000596742"/>
    </source>
</evidence>
<dbReference type="InterPro" id="IPR036056">
    <property type="entry name" value="Fibrinogen-like_C"/>
</dbReference>
<dbReference type="PANTHER" id="PTHR47221:SF6">
    <property type="entry name" value="FIBRINOGEN ALPHA CHAIN"/>
    <property type="match status" value="1"/>
</dbReference>
<evidence type="ECO:0000256" key="2">
    <source>
        <dbReference type="ARBA" id="ARBA00022525"/>
    </source>
</evidence>
<dbReference type="PANTHER" id="PTHR47221">
    <property type="entry name" value="FIBRINOGEN ALPHA CHAIN"/>
    <property type="match status" value="1"/>
</dbReference>
<keyword evidence="6" id="KW-0325">Glycoprotein</keyword>
<comment type="subcellular location">
    <subcellularLocation>
        <location evidence="1">Secreted</location>
    </subcellularLocation>
</comment>
<dbReference type="SMART" id="SM00186">
    <property type="entry name" value="FBG"/>
    <property type="match status" value="1"/>
</dbReference>
<gene>
    <name evidence="8" type="ORF">MGAL_10B047576</name>
</gene>
<dbReference type="PROSITE" id="PS51406">
    <property type="entry name" value="FIBRINOGEN_C_2"/>
    <property type="match status" value="1"/>
</dbReference>
<keyword evidence="5" id="KW-1015">Disulfide bond</keyword>
<name>A0A8B6FAF4_MYTGA</name>
<dbReference type="EMBL" id="UYJE01006544">
    <property type="protein sequence ID" value="VDI46894.1"/>
    <property type="molecule type" value="Genomic_DNA"/>
</dbReference>
<dbReference type="InterPro" id="IPR003609">
    <property type="entry name" value="Pan_app"/>
</dbReference>
<evidence type="ECO:0000256" key="4">
    <source>
        <dbReference type="ARBA" id="ARBA00023054"/>
    </source>
</evidence>
<dbReference type="Pfam" id="PF00147">
    <property type="entry name" value="Fibrinogen_C"/>
    <property type="match status" value="1"/>
</dbReference>
<keyword evidence="4" id="KW-0175">Coiled coil</keyword>
<dbReference type="Proteomes" id="UP000596742">
    <property type="component" value="Unassembled WGS sequence"/>
</dbReference>
<dbReference type="SUPFAM" id="SSF56496">
    <property type="entry name" value="Fibrinogen C-terminal domain-like"/>
    <property type="match status" value="1"/>
</dbReference>
<dbReference type="Gene3D" id="4.10.530.10">
    <property type="entry name" value="Gamma-fibrinogen Carboxyl Terminal Fragment, domain 2"/>
    <property type="match status" value="1"/>
</dbReference>
<evidence type="ECO:0000256" key="6">
    <source>
        <dbReference type="ARBA" id="ARBA00023180"/>
    </source>
</evidence>
<dbReference type="AlphaFoldDB" id="A0A8B6FAF4"/>
<proteinExistence type="predicted"/>
<accession>A0A8B6FAF4</accession>
<dbReference type="OrthoDB" id="6121324at2759"/>